<evidence type="ECO:0000313" key="2">
    <source>
        <dbReference type="EMBL" id="QHT24936.1"/>
    </source>
</evidence>
<accession>A0A6C0E6Y4</accession>
<keyword evidence="1" id="KW-0175">Coiled coil</keyword>
<sequence length="142" mass="16464">MDKRIYNCIIISIVLFLLILLTKNYELFTSESPTIPSELPTTSPESLKKINNLEQISEILDKNKDELLKLEKEFENQQNQLDNHIKKNNDLLQQIKTHTDLHQKLMNQNNDLANKVISNISSLAKKRGIKNVQQLVDKLINN</sequence>
<dbReference type="EMBL" id="MN739751">
    <property type="protein sequence ID" value="QHT24936.1"/>
    <property type="molecule type" value="Genomic_DNA"/>
</dbReference>
<dbReference type="AlphaFoldDB" id="A0A6C0E6Y4"/>
<evidence type="ECO:0000256" key="1">
    <source>
        <dbReference type="SAM" id="Coils"/>
    </source>
</evidence>
<feature type="coiled-coil region" evidence="1">
    <location>
        <begin position="50"/>
        <end position="108"/>
    </location>
</feature>
<protein>
    <submittedName>
        <fullName evidence="2">Uncharacterized protein</fullName>
    </submittedName>
</protein>
<organism evidence="2">
    <name type="scientific">viral metagenome</name>
    <dbReference type="NCBI Taxonomy" id="1070528"/>
    <lineage>
        <taxon>unclassified sequences</taxon>
        <taxon>metagenomes</taxon>
        <taxon>organismal metagenomes</taxon>
    </lineage>
</organism>
<name>A0A6C0E6Y4_9ZZZZ</name>
<reference evidence="2" key="1">
    <citation type="journal article" date="2020" name="Nature">
        <title>Giant virus diversity and host interactions through global metagenomics.</title>
        <authorList>
            <person name="Schulz F."/>
            <person name="Roux S."/>
            <person name="Paez-Espino D."/>
            <person name="Jungbluth S."/>
            <person name="Walsh D.A."/>
            <person name="Denef V.J."/>
            <person name="McMahon K.D."/>
            <person name="Konstantinidis K.T."/>
            <person name="Eloe-Fadrosh E.A."/>
            <person name="Kyrpides N.C."/>
            <person name="Woyke T."/>
        </authorList>
    </citation>
    <scope>NUCLEOTIDE SEQUENCE</scope>
    <source>
        <strain evidence="2">GVMAG-M-3300023179-150</strain>
    </source>
</reference>
<proteinExistence type="predicted"/>